<evidence type="ECO:0000313" key="11">
    <source>
        <dbReference type="EMBL" id="RQO93774.1"/>
    </source>
</evidence>
<name>A0A3N7GW74_POPTR</name>
<dbReference type="Pfam" id="PF00560">
    <property type="entry name" value="LRR_1"/>
    <property type="match status" value="1"/>
</dbReference>
<dbReference type="PANTHER" id="PTHR48062">
    <property type="entry name" value="RECEPTOR-LIKE PROTEIN 14"/>
    <property type="match status" value="1"/>
</dbReference>
<organism evidence="11">
    <name type="scientific">Populus trichocarpa</name>
    <name type="common">Western balsam poplar</name>
    <name type="synonym">Populus balsamifera subsp. trichocarpa</name>
    <dbReference type="NCBI Taxonomy" id="3694"/>
    <lineage>
        <taxon>Eukaryota</taxon>
        <taxon>Viridiplantae</taxon>
        <taxon>Streptophyta</taxon>
        <taxon>Embryophyta</taxon>
        <taxon>Tracheophyta</taxon>
        <taxon>Spermatophyta</taxon>
        <taxon>Magnoliopsida</taxon>
        <taxon>eudicotyledons</taxon>
        <taxon>Gunneridae</taxon>
        <taxon>Pentapetalae</taxon>
        <taxon>rosids</taxon>
        <taxon>fabids</taxon>
        <taxon>Malpighiales</taxon>
        <taxon>Salicaceae</taxon>
        <taxon>Saliceae</taxon>
        <taxon>Populus</taxon>
    </lineage>
</organism>
<comment type="similarity">
    <text evidence="2">Belongs to the RLP family.</text>
</comment>
<dbReference type="Pfam" id="PF08263">
    <property type="entry name" value="LRRNT_2"/>
    <property type="match status" value="1"/>
</dbReference>
<dbReference type="PROSITE" id="PS51450">
    <property type="entry name" value="LRR"/>
    <property type="match status" value="2"/>
</dbReference>
<sequence>MGLNRFSLPAVAVIMMINAMLLSQGCLEEERIALLQIKTSFGDHPNDIPSSLLSWGKDALCCSWEGVTCSNSTTRRVIEINLYFTRYWSLEDLYLNASIFLPFQELNVLDLSGNGIAGCVANEGFERLSRLAKLEVLSLGDNFLNNSILSSFKRFSSLKHLYLDNNGFQDSIDMKEFDSLRNLKELSLSQNGIQDFITLTGSEGPSRLNKLESLNLSSNYLNDSTLSFLKGLSSLKYLYLDYNQLYGSINTKEFDSLSNLKVLSLFRNKIQDFVTLTEIDSLSKLEVLSLSKNSIHSFSKSRENTGFSNLSILYLDYVFSEARVFILQSLSAFPNLKVLSMRYYDLFNIHGQGILPNLKFLERLDLTESSLVNYNFFQTVGKFTSLKSLILPNSGLSGPISAPHGLCELKHLHELDISHNDLNGSLPSCLLNLTNLQALDISFNNFTGNISLSPIGSLVSIQDLNISDNHFQIPISLGPFFNLSKLKHLNGDRNEIYESTELVHNLIPRFQLQRLSLACTGSGGTFPKSLYYQHDLQFVDLSHIKMTGEFPSWLLQNNTKLEGFYLVNNSLSGSFQLANHSLVRLSHLDISRNRIYNQIPTEIGACFPSVAHNNLSGKIPEMVAQFSTFKKSTYEENPLLCGPPLTNNCFGEISPSSLSWYQTDIF</sequence>
<dbReference type="InterPro" id="IPR051502">
    <property type="entry name" value="RLP_Defense_Trigger"/>
</dbReference>
<keyword evidence="8" id="KW-0325">Glycoprotein</keyword>
<accession>A0A3N7GW74</accession>
<keyword evidence="9" id="KW-0732">Signal</keyword>
<dbReference type="PANTHER" id="PTHR48062:SF21">
    <property type="entry name" value="RECEPTOR-LIKE PROTEIN 12"/>
    <property type="match status" value="1"/>
</dbReference>
<keyword evidence="4" id="KW-0812">Transmembrane</keyword>
<keyword evidence="5" id="KW-0677">Repeat</keyword>
<dbReference type="SMART" id="SM00369">
    <property type="entry name" value="LRR_TYP"/>
    <property type="match status" value="7"/>
</dbReference>
<dbReference type="InterPro" id="IPR003591">
    <property type="entry name" value="Leu-rich_rpt_typical-subtyp"/>
</dbReference>
<feature type="chain" id="PRO_5018291028" description="Leucine-rich repeat-containing N-terminal plant-type domain-containing protein" evidence="9">
    <location>
        <begin position="24"/>
        <end position="666"/>
    </location>
</feature>
<evidence type="ECO:0000256" key="4">
    <source>
        <dbReference type="ARBA" id="ARBA00022692"/>
    </source>
</evidence>
<evidence type="ECO:0000256" key="3">
    <source>
        <dbReference type="ARBA" id="ARBA00022614"/>
    </source>
</evidence>
<gene>
    <name evidence="11" type="ORF">POPTR_T110100</name>
</gene>
<feature type="signal peptide" evidence="9">
    <location>
        <begin position="1"/>
        <end position="23"/>
    </location>
</feature>
<dbReference type="SMART" id="SM00365">
    <property type="entry name" value="LRR_SD22"/>
    <property type="match status" value="5"/>
</dbReference>
<dbReference type="InterPro" id="IPR001611">
    <property type="entry name" value="Leu-rich_rpt"/>
</dbReference>
<evidence type="ECO:0000256" key="7">
    <source>
        <dbReference type="ARBA" id="ARBA00023136"/>
    </source>
</evidence>
<evidence type="ECO:0000256" key="2">
    <source>
        <dbReference type="ARBA" id="ARBA00009592"/>
    </source>
</evidence>
<protein>
    <recommendedName>
        <fullName evidence="10">Leucine-rich repeat-containing N-terminal plant-type domain-containing protein</fullName>
    </recommendedName>
</protein>
<dbReference type="Gene3D" id="3.80.10.10">
    <property type="entry name" value="Ribonuclease Inhibitor"/>
    <property type="match status" value="4"/>
</dbReference>
<proteinExistence type="inferred from homology"/>
<feature type="domain" description="Leucine-rich repeat-containing N-terminal plant-type" evidence="10">
    <location>
        <begin position="28"/>
        <end position="70"/>
    </location>
</feature>
<keyword evidence="6" id="KW-1133">Transmembrane helix</keyword>
<dbReference type="AlphaFoldDB" id="A0A3N7GW74"/>
<evidence type="ECO:0000256" key="6">
    <source>
        <dbReference type="ARBA" id="ARBA00022989"/>
    </source>
</evidence>
<dbReference type="GO" id="GO:0005886">
    <property type="term" value="C:plasma membrane"/>
    <property type="evidence" value="ECO:0007669"/>
    <property type="project" value="UniProtKB-SubCell"/>
</dbReference>
<evidence type="ECO:0000256" key="1">
    <source>
        <dbReference type="ARBA" id="ARBA00004251"/>
    </source>
</evidence>
<dbReference type="InterPro" id="IPR013210">
    <property type="entry name" value="LRR_N_plant-typ"/>
</dbReference>
<keyword evidence="3" id="KW-0433">Leucine-rich repeat</keyword>
<dbReference type="SUPFAM" id="SSF52047">
    <property type="entry name" value="RNI-like"/>
    <property type="match status" value="2"/>
</dbReference>
<dbReference type="InterPro" id="IPR032675">
    <property type="entry name" value="LRR_dom_sf"/>
</dbReference>
<dbReference type="EMBL" id="KZ623433">
    <property type="protein sequence ID" value="RQO93774.1"/>
    <property type="molecule type" value="Genomic_DNA"/>
</dbReference>
<reference evidence="11" key="2">
    <citation type="submission" date="2017-07" db="EMBL/GenBank/DDBJ databases">
        <title>WGS assembly of Populus trichocarpa.</title>
        <authorList>
            <person name="Tuskan G."/>
            <person name="Difazio S."/>
            <person name="Jansson S."/>
            <person name="Bohlmann J."/>
            <person name="Grigoriev I."/>
            <person name="Hellsten U."/>
            <person name="Putnam N."/>
            <person name="Ralph S."/>
            <person name="Rombauts S."/>
            <person name="Salamov A."/>
            <person name="Schein J."/>
            <person name="Sterck L."/>
            <person name="Aerts A."/>
            <person name="Bhalerao R."/>
            <person name="Bhalerao R."/>
            <person name="Blaudez D."/>
            <person name="Boerjan W."/>
            <person name="Brun A."/>
            <person name="Brunner A."/>
            <person name="Busov V."/>
            <person name="Campbell M."/>
            <person name="Carlson J."/>
            <person name="Chalot M."/>
            <person name="Chapman J."/>
            <person name="Chen G."/>
            <person name="Cooper D."/>
            <person name="Coutinho P."/>
            <person name="Couturier J."/>
            <person name="Covert S."/>
            <person name="Cronk Q."/>
            <person name="Cunningham R."/>
            <person name="Davis J."/>
            <person name="Degroeve S."/>
            <person name="Dejardin A."/>
            <person name="Depamphilis C."/>
            <person name="Detter J."/>
            <person name="Dirks B."/>
            <person name="Dubchak I."/>
            <person name="Duplessis S."/>
            <person name="Ehlting J."/>
            <person name="Ellis B."/>
            <person name="Gendler K."/>
            <person name="Goodstein D."/>
            <person name="Gribskov M."/>
            <person name="Grimwood J."/>
            <person name="Groover A."/>
            <person name="Gunter L."/>
            <person name="Hamberger B."/>
            <person name="Heinze B."/>
            <person name="Helariutta Y."/>
            <person name="Henrissat B."/>
            <person name="Holligan D."/>
            <person name="Holt R."/>
            <person name="Huang W."/>
            <person name="Islam-Faridi N."/>
            <person name="Jones S."/>
            <person name="Jones-Rhoades M."/>
            <person name="Jorgensen R."/>
            <person name="Joshi C."/>
            <person name="Kangasjarvi J."/>
            <person name="Karlsson J."/>
            <person name="Kelleher C."/>
            <person name="Kirkpatrick R."/>
            <person name="Kirst M."/>
            <person name="Kohler A."/>
            <person name="Kalluri U."/>
            <person name="Larimer F."/>
            <person name="Leebens-Mack J."/>
            <person name="Leple J."/>
            <person name="Locascio P."/>
            <person name="Lou Y."/>
            <person name="Lucas S."/>
            <person name="Martin F."/>
            <person name="Montanini B."/>
            <person name="Napoli C."/>
            <person name="Nelson D."/>
            <person name="Nelson C."/>
            <person name="Nieminen K."/>
            <person name="Nilsson O."/>
            <person name="Pereda V."/>
            <person name="Peter G."/>
            <person name="Philippe R."/>
            <person name="Pilate G."/>
            <person name="Poliakov A."/>
            <person name="Razumovskaya J."/>
            <person name="Richardson P."/>
            <person name="Rinaldi C."/>
            <person name="Ritland K."/>
            <person name="Rouze P."/>
            <person name="Ryaboy D."/>
            <person name="Schmutz J."/>
            <person name="Schrader J."/>
            <person name="Segerman B."/>
            <person name="Shin H."/>
            <person name="Siddiqui A."/>
            <person name="Sterky F."/>
            <person name="Terry A."/>
            <person name="Tsai C."/>
            <person name="Uberbacher E."/>
            <person name="Unneberg P."/>
            <person name="Vahala J."/>
            <person name="Wall K."/>
            <person name="Wessler S."/>
            <person name="Yang G."/>
            <person name="Yin T."/>
            <person name="Douglas C."/>
            <person name="Marra M."/>
            <person name="Sandberg G."/>
            <person name="Van De Peer Y."/>
            <person name="Rokhsar D."/>
        </authorList>
    </citation>
    <scope>NUCLEOTIDE SEQUENCE</scope>
    <source>
        <strain evidence="11">Nisqually-1</strain>
    </source>
</reference>
<dbReference type="Pfam" id="PF13855">
    <property type="entry name" value="LRR_8"/>
    <property type="match status" value="2"/>
</dbReference>
<keyword evidence="7" id="KW-0472">Membrane</keyword>
<evidence type="ECO:0000256" key="8">
    <source>
        <dbReference type="ARBA" id="ARBA00023180"/>
    </source>
</evidence>
<reference evidence="11" key="1">
    <citation type="journal article" date="2006" name="Science">
        <title>The genome of black cottonwood, Populus trichocarpa (Torr. &amp; Gray).</title>
        <authorList>
            <person name="Tuskan G.A."/>
            <person name="Difazio S."/>
            <person name="Jansson S."/>
            <person name="Bohlmann J."/>
            <person name="Grigoriev I."/>
            <person name="Hellsten U."/>
            <person name="Putnam N."/>
            <person name="Ralph S."/>
            <person name="Rombauts S."/>
            <person name="Salamov A."/>
            <person name="Schein J."/>
            <person name="Sterck L."/>
            <person name="Aerts A."/>
            <person name="Bhalerao R.R."/>
            <person name="Bhalerao R.P."/>
            <person name="Blaudez D."/>
            <person name="Boerjan W."/>
            <person name="Brun A."/>
            <person name="Brunner A."/>
            <person name="Busov V."/>
            <person name="Campbell M."/>
            <person name="Carlson J."/>
            <person name="Chalot M."/>
            <person name="Chapman J."/>
            <person name="Chen G.L."/>
            <person name="Cooper D."/>
            <person name="Coutinho P.M."/>
            <person name="Couturier J."/>
            <person name="Covert S."/>
            <person name="Cronk Q."/>
            <person name="Cunningham R."/>
            <person name="Davis J."/>
            <person name="Degroeve S."/>
            <person name="Dejardin A."/>
            <person name="Depamphilis C."/>
            <person name="Detter J."/>
            <person name="Dirks B."/>
            <person name="Dubchak I."/>
            <person name="Duplessis S."/>
            <person name="Ehlting J."/>
            <person name="Ellis B."/>
            <person name="Gendler K."/>
            <person name="Goodstein D."/>
            <person name="Gribskov M."/>
            <person name="Grimwood J."/>
            <person name="Groover A."/>
            <person name="Gunter L."/>
            <person name="Hamberger B."/>
            <person name="Heinze B."/>
            <person name="Helariutta Y."/>
            <person name="Henrissat B."/>
            <person name="Holligan D."/>
            <person name="Holt R."/>
            <person name="Huang W."/>
            <person name="Islam-Faridi N."/>
            <person name="Jones S."/>
            <person name="Jones-Rhoades M."/>
            <person name="Jorgensen R."/>
            <person name="Joshi C."/>
            <person name="Kangasjarvi J."/>
            <person name="Karlsson J."/>
            <person name="Kelleher C."/>
            <person name="Kirkpatrick R."/>
            <person name="Kirst M."/>
            <person name="Kohler A."/>
            <person name="Kalluri U."/>
            <person name="Larimer F."/>
            <person name="Leebens-Mack J."/>
            <person name="Leple J.C."/>
            <person name="Locascio P."/>
            <person name="Lou Y."/>
            <person name="Lucas S."/>
            <person name="Martin F."/>
            <person name="Montanini B."/>
            <person name="Napoli C."/>
            <person name="Nelson D.R."/>
            <person name="Nelson C."/>
            <person name="Nieminen K."/>
            <person name="Nilsson O."/>
            <person name="Pereda V."/>
            <person name="Peter G."/>
            <person name="Philippe R."/>
            <person name="Pilate G."/>
            <person name="Poliakov A."/>
            <person name="Razumovskaya J."/>
            <person name="Richardson P."/>
            <person name="Rinaldi C."/>
            <person name="Ritland K."/>
            <person name="Rouze P."/>
            <person name="Ryaboy D."/>
            <person name="Schmutz J."/>
            <person name="Schrader J."/>
            <person name="Segerman B."/>
            <person name="Shin H."/>
            <person name="Siddiqui A."/>
            <person name="Sterky F."/>
            <person name="Terry A."/>
            <person name="Tsai C.J."/>
            <person name="Uberbacher E."/>
            <person name="Unneberg P."/>
            <person name="Vahala J."/>
            <person name="Wall K."/>
            <person name="Wessler S."/>
            <person name="Yang G."/>
            <person name="Yin T."/>
            <person name="Douglas C."/>
            <person name="Marra M."/>
            <person name="Sandberg G."/>
            <person name="Van de Peer Y."/>
            <person name="Rokhsar D."/>
        </authorList>
    </citation>
    <scope>NUCLEOTIDE SEQUENCE [LARGE SCALE GENOMIC DNA]</scope>
    <source>
        <strain evidence="11">Nisqually-1</strain>
    </source>
</reference>
<evidence type="ECO:0000256" key="5">
    <source>
        <dbReference type="ARBA" id="ARBA00022737"/>
    </source>
</evidence>
<dbReference type="PROSITE" id="PS51257">
    <property type="entry name" value="PROKAR_LIPOPROTEIN"/>
    <property type="match status" value="1"/>
</dbReference>
<comment type="subcellular location">
    <subcellularLocation>
        <location evidence="1">Cell membrane</location>
        <topology evidence="1">Single-pass type I membrane protein</topology>
    </subcellularLocation>
</comment>
<evidence type="ECO:0000259" key="10">
    <source>
        <dbReference type="Pfam" id="PF08263"/>
    </source>
</evidence>
<evidence type="ECO:0000256" key="9">
    <source>
        <dbReference type="SAM" id="SignalP"/>
    </source>
</evidence>